<dbReference type="Gene3D" id="3.30.420.380">
    <property type="match status" value="1"/>
</dbReference>
<reference evidence="2 3" key="1">
    <citation type="submission" date="2018-07" db="EMBL/GenBank/DDBJ databases">
        <title>Genomic and Epidemiologic Investigation of an Indolent Hospital Outbreak.</title>
        <authorList>
            <person name="Johnson R.C."/>
            <person name="Deming C."/>
            <person name="Conlan S."/>
            <person name="Zellmer C.J."/>
            <person name="Michelin A.V."/>
            <person name="Lee-Lin S."/>
            <person name="Thomas P.J."/>
            <person name="Park M."/>
            <person name="Weingarten R.A."/>
            <person name="Less J."/>
            <person name="Dekker J.P."/>
            <person name="Frank K.M."/>
            <person name="Musser K.A."/>
            <person name="Mcquiston J.R."/>
            <person name="Henderson D.K."/>
            <person name="Lau A.F."/>
            <person name="Palmore T.N."/>
            <person name="Segre J.A."/>
        </authorList>
    </citation>
    <scope>NUCLEOTIDE SEQUENCE [LARGE SCALE GENOMIC DNA]</scope>
    <source>
        <strain evidence="2 3">SK-CDC1_0717</strain>
    </source>
</reference>
<dbReference type="GO" id="GO:0015628">
    <property type="term" value="P:protein secretion by the type II secretion system"/>
    <property type="evidence" value="ECO:0007669"/>
    <property type="project" value="InterPro"/>
</dbReference>
<name>A0A430G4S0_9SPHN</name>
<dbReference type="GO" id="GO:0009276">
    <property type="term" value="C:Gram-negative-bacterium-type cell wall"/>
    <property type="evidence" value="ECO:0007669"/>
    <property type="project" value="InterPro"/>
</dbReference>
<dbReference type="InterPro" id="IPR007812">
    <property type="entry name" value="T2SS_protein-GspL"/>
</dbReference>
<dbReference type="SUPFAM" id="SSF53067">
    <property type="entry name" value="Actin-like ATPase domain"/>
    <property type="match status" value="1"/>
</dbReference>
<organism evidence="2 3">
    <name type="scientific">Sphingomonas koreensis</name>
    <dbReference type="NCBI Taxonomy" id="93064"/>
    <lineage>
        <taxon>Bacteria</taxon>
        <taxon>Pseudomonadati</taxon>
        <taxon>Pseudomonadota</taxon>
        <taxon>Alphaproteobacteria</taxon>
        <taxon>Sphingomonadales</taxon>
        <taxon>Sphingomonadaceae</taxon>
        <taxon>Sphingomonas</taxon>
    </lineage>
</organism>
<dbReference type="EMBL" id="QQYZ01000006">
    <property type="protein sequence ID" value="RSY86941.1"/>
    <property type="molecule type" value="Genomic_DNA"/>
</dbReference>
<protein>
    <submittedName>
        <fullName evidence="2">General secretion pathway protein GspL</fullName>
    </submittedName>
</protein>
<dbReference type="GO" id="GO:0015627">
    <property type="term" value="C:type II protein secretion system complex"/>
    <property type="evidence" value="ECO:0007669"/>
    <property type="project" value="InterPro"/>
</dbReference>
<dbReference type="CDD" id="cd24017">
    <property type="entry name" value="ASKHA_T2SSL_N"/>
    <property type="match status" value="1"/>
</dbReference>
<comment type="caution">
    <text evidence="2">The sequence shown here is derived from an EMBL/GenBank/DDBJ whole genome shotgun (WGS) entry which is preliminary data.</text>
</comment>
<proteinExistence type="predicted"/>
<evidence type="ECO:0000313" key="3">
    <source>
        <dbReference type="Proteomes" id="UP000287746"/>
    </source>
</evidence>
<evidence type="ECO:0000259" key="1">
    <source>
        <dbReference type="Pfam" id="PF05134"/>
    </source>
</evidence>
<gene>
    <name evidence="2" type="ORF">DAH66_08725</name>
</gene>
<dbReference type="Pfam" id="PF05134">
    <property type="entry name" value="T2SSL"/>
    <property type="match status" value="1"/>
</dbReference>
<dbReference type="InterPro" id="IPR024230">
    <property type="entry name" value="GspL_cyto_dom"/>
</dbReference>
<accession>A0A430G4S0</accession>
<dbReference type="InterPro" id="IPR043129">
    <property type="entry name" value="ATPase_NBD"/>
</dbReference>
<dbReference type="NCBIfam" id="TIGR01709">
    <property type="entry name" value="typeII_sec_gspL"/>
    <property type="match status" value="1"/>
</dbReference>
<evidence type="ECO:0000313" key="2">
    <source>
        <dbReference type="EMBL" id="RSY86941.1"/>
    </source>
</evidence>
<dbReference type="Proteomes" id="UP000287746">
    <property type="component" value="Unassembled WGS sequence"/>
</dbReference>
<dbReference type="AlphaFoldDB" id="A0A430G4S0"/>
<sequence length="363" mass="37526">MMTRQVQSGAAEVRTGGVWTLSGGRAIIAEPDGPATVLVPSESVLVLAVDLPLGTHAKRLTALPFAIEDRIADPLESVHLALGDEIAPKRYLVAVVRHAVMREWVEIADTEGLAHAAMVPDALALPVPGEGWSAEAGDGRVLVRGADGTGFAMPAALIGQAWEAAGQPRIWNCGAAPVGELPQEPWPAGNGGLTERLARPAIDLRQGIYARRTASGSNWVKRLGWIAAAGVAAHVVIAGADTLMLRAIAERRADDTRAAVAQAAPGANLGDDLRVSVADMLPPPGAAASQFVPLITRTSNALAPLSSAVTARSMRFEGNALVMEIEPGEPGLAGRVRDAMRAAGVTADVAAGQDGALRLTVRA</sequence>
<feature type="domain" description="GspL cytoplasmic actin-ATPase-like" evidence="1">
    <location>
        <begin position="15"/>
        <end position="211"/>
    </location>
</feature>
<dbReference type="RefSeq" id="WP_126004217.1">
    <property type="nucleotide sequence ID" value="NZ_QQYZ01000006.1"/>
</dbReference>